<keyword evidence="2" id="KW-1185">Reference proteome</keyword>
<protein>
    <submittedName>
        <fullName evidence="1">Uncharacterized protein</fullName>
    </submittedName>
</protein>
<dbReference type="Proteomes" id="UP000092578">
    <property type="component" value="Unassembled WGS sequence"/>
</dbReference>
<gene>
    <name evidence="1" type="ORF">A8F95_08585</name>
</gene>
<sequence length="151" mass="17470">MKTLTLLDALETFCKQTLPTAQIALLNLPKVPASDLVVLMNPVPDEQIINGFQSRIITTWDVLYFHSHAARVVEGTEKLRKAFVHGITIPYMDTDGQMWYIRVQTFRPSKIFENESDLKYTFSKLETITKGVRNVEQFEMMQEIAFNKEVR</sequence>
<dbReference type="AlphaFoldDB" id="A0A1B9AU45"/>
<organism evidence="1 2">
    <name type="scientific">Pseudobacillus wudalianchiensis</name>
    <dbReference type="NCBI Taxonomy" id="1743143"/>
    <lineage>
        <taxon>Bacteria</taxon>
        <taxon>Bacillati</taxon>
        <taxon>Bacillota</taxon>
        <taxon>Bacilli</taxon>
        <taxon>Bacillales</taxon>
        <taxon>Bacillaceae</taxon>
        <taxon>Pseudobacillus</taxon>
    </lineage>
</organism>
<dbReference type="EMBL" id="MAYT01000023">
    <property type="protein sequence ID" value="OCA87294.1"/>
    <property type="molecule type" value="Genomic_DNA"/>
</dbReference>
<evidence type="ECO:0000313" key="2">
    <source>
        <dbReference type="Proteomes" id="UP000092578"/>
    </source>
</evidence>
<evidence type="ECO:0000313" key="1">
    <source>
        <dbReference type="EMBL" id="OCA87294.1"/>
    </source>
</evidence>
<dbReference type="RefSeq" id="WP_065410741.1">
    <property type="nucleotide sequence ID" value="NZ_MAYT01000023.1"/>
</dbReference>
<accession>A0A1B9AU45</accession>
<comment type="caution">
    <text evidence="1">The sequence shown here is derived from an EMBL/GenBank/DDBJ whole genome shotgun (WGS) entry which is preliminary data.</text>
</comment>
<name>A0A1B9AU45_9BACI</name>
<reference evidence="2" key="1">
    <citation type="submission" date="2016-05" db="EMBL/GenBank/DDBJ databases">
        <authorList>
            <person name="Liu B."/>
            <person name="Wang J."/>
            <person name="Zhu Y."/>
            <person name="Liu G."/>
            <person name="Chen Q."/>
            <person name="Chen Z."/>
            <person name="Lan J."/>
            <person name="Che J."/>
            <person name="Ge C."/>
            <person name="Shi H."/>
            <person name="Pan Z."/>
            <person name="Liu X."/>
        </authorList>
    </citation>
    <scope>NUCLEOTIDE SEQUENCE [LARGE SCALE GENOMIC DNA]</scope>
    <source>
        <strain evidence="2">FJAT-27215</strain>
    </source>
</reference>
<proteinExistence type="predicted"/>